<comment type="similarity">
    <text evidence="2 8">In the C-terminal section; belongs to the purine/pyrimidine phosphoribosyltransferase family.</text>
</comment>
<evidence type="ECO:0000256" key="4">
    <source>
        <dbReference type="ARBA" id="ARBA00022676"/>
    </source>
</evidence>
<dbReference type="CDD" id="cd06223">
    <property type="entry name" value="PRTases_typeI"/>
    <property type="match status" value="1"/>
</dbReference>
<dbReference type="Proteomes" id="UP000635477">
    <property type="component" value="Unassembled WGS sequence"/>
</dbReference>
<dbReference type="GO" id="GO:0009113">
    <property type="term" value="P:purine nucleobase biosynthetic process"/>
    <property type="evidence" value="ECO:0007669"/>
    <property type="project" value="InterPro"/>
</dbReference>
<dbReference type="Pfam" id="PF00156">
    <property type="entry name" value="Pribosyltran"/>
    <property type="match status" value="1"/>
</dbReference>
<dbReference type="EMBL" id="JABEYC010000448">
    <property type="protein sequence ID" value="KAF4977301.1"/>
    <property type="molecule type" value="Genomic_DNA"/>
</dbReference>
<evidence type="ECO:0000256" key="8">
    <source>
        <dbReference type="PIRNR" id="PIRNR000485"/>
    </source>
</evidence>
<reference evidence="12" key="1">
    <citation type="journal article" date="2020" name="BMC Genomics">
        <title>Correction to: Identification and distribution of gene clusters required for synthesis of sphingolipid metabolism inhibitors in diverse species of the filamentous fungus Fusarium.</title>
        <authorList>
            <person name="Kim H.S."/>
            <person name="Lohmar J.M."/>
            <person name="Busman M."/>
            <person name="Brown D.W."/>
            <person name="Naumann T.A."/>
            <person name="Divon H.H."/>
            <person name="Lysoe E."/>
            <person name="Uhlig S."/>
            <person name="Proctor R.H."/>
        </authorList>
    </citation>
    <scope>NUCLEOTIDE SEQUENCE</scope>
    <source>
        <strain evidence="12">NRRL 22465</strain>
    </source>
</reference>
<keyword evidence="13" id="KW-1185">Reference proteome</keyword>
<gene>
    <name evidence="12" type="ORF">FZEAL_6189</name>
</gene>
<dbReference type="GO" id="GO:0006189">
    <property type="term" value="P:'de novo' IMP biosynthetic process"/>
    <property type="evidence" value="ECO:0007669"/>
    <property type="project" value="UniProtKB-UniPathway"/>
</dbReference>
<dbReference type="CDD" id="cd00715">
    <property type="entry name" value="GPATase_N"/>
    <property type="match status" value="1"/>
</dbReference>
<comment type="catalytic activity">
    <reaction evidence="8">
        <text>5-phospho-beta-D-ribosylamine + L-glutamate + diphosphate = 5-phospho-alpha-D-ribose 1-diphosphate + L-glutamine + H2O</text>
        <dbReference type="Rhea" id="RHEA:14905"/>
        <dbReference type="ChEBI" id="CHEBI:15377"/>
        <dbReference type="ChEBI" id="CHEBI:29985"/>
        <dbReference type="ChEBI" id="CHEBI:33019"/>
        <dbReference type="ChEBI" id="CHEBI:58017"/>
        <dbReference type="ChEBI" id="CHEBI:58359"/>
        <dbReference type="ChEBI" id="CHEBI:58681"/>
        <dbReference type="EC" id="2.4.2.14"/>
    </reaction>
</comment>
<dbReference type="SUPFAM" id="SSF56235">
    <property type="entry name" value="N-terminal nucleophile aminohydrolases (Ntn hydrolases)"/>
    <property type="match status" value="1"/>
</dbReference>
<keyword evidence="5 8" id="KW-0808">Transferase</keyword>
<dbReference type="EC" id="2.4.2.14" evidence="3 8"/>
<reference evidence="12" key="2">
    <citation type="submission" date="2020-05" db="EMBL/GenBank/DDBJ databases">
        <authorList>
            <person name="Kim H.-S."/>
            <person name="Proctor R.H."/>
            <person name="Brown D.W."/>
        </authorList>
    </citation>
    <scope>NUCLEOTIDE SEQUENCE</scope>
    <source>
        <strain evidence="12">NRRL 22465</strain>
    </source>
</reference>
<evidence type="ECO:0000256" key="6">
    <source>
        <dbReference type="ARBA" id="ARBA00022755"/>
    </source>
</evidence>
<dbReference type="NCBIfam" id="TIGR01134">
    <property type="entry name" value="purF"/>
    <property type="match status" value="1"/>
</dbReference>
<accession>A0A8H4UJ28</accession>
<dbReference type="Gene3D" id="3.40.50.2020">
    <property type="match status" value="1"/>
</dbReference>
<dbReference type="Gene3D" id="3.60.20.10">
    <property type="entry name" value="Glutamine Phosphoribosylpyrophosphate, subunit 1, domain 1"/>
    <property type="match status" value="1"/>
</dbReference>
<evidence type="ECO:0000256" key="1">
    <source>
        <dbReference type="ARBA" id="ARBA00005209"/>
    </source>
</evidence>
<dbReference type="SUPFAM" id="SSF53271">
    <property type="entry name" value="PRTase-like"/>
    <property type="match status" value="1"/>
</dbReference>
<keyword evidence="7" id="KW-0315">Glutamine amidotransferase</keyword>
<feature type="binding site" evidence="10">
    <location>
        <position position="319"/>
    </location>
    <ligand>
        <name>Mg(2+)</name>
        <dbReference type="ChEBI" id="CHEBI:18420"/>
    </ligand>
</feature>
<dbReference type="UniPathway" id="UPA00074">
    <property type="reaction ID" value="UER00124"/>
</dbReference>
<sequence>MCGILGLMLGDVHGHTEDAAVDLHEAMYYLQHRGQDAAGIATCAAGGRVYQCKGNGLVSDRVFGNGRRVADLPGYAGVAHLRYPTAGTSSSAESQPFYVNSPGGICFAHNGNLINAPDLREFLDQKAHRHVNTDSDSELMLNVFAYALGKTGKARLDSEDVFSALGTTYEKCKGAWAVTAMIAGFGVLGFRDPHGIRPLILGSRPSETCEGTIDWMLASESVALRQQGFKIVRDILPGEAVFIEKGCKEPEFRQVAEQQAYAPDGFEYCYYAQPNSIIDGISVHRSRQNMGAKLASKMKEVLGEAGIQEIDVIVPVPQTSNTAAAIVSEKLNKPFSNGFVKNNYVGRTFIQSQQKARVKSVRRKLSAMECEFSGRVVAIIDDSVVRGTTSREIVSMAREAGATKVIFCSAAPPIVHPHIYGIDLASPTELIAHGKTSDEVAKLIGADSMVYQDLNDLRDAIIEAAPEGKVKDFEFGVFNRKYQTPVPEGYFENLMNNRGTKRKLNTNDDGRNGCLIGNAGPVNTIPSADASNAEQPVVTRRCPENRNDISIHNLAEHAQK</sequence>
<comment type="pathway">
    <text evidence="1 8">Purine metabolism; IMP biosynthesis via de novo pathway; N(1)-(5-phospho-D-ribosyl)glycinamide from 5-phospho-alpha-D-ribose 1-diphosphate: step 1/2.</text>
</comment>
<dbReference type="Pfam" id="PF13522">
    <property type="entry name" value="GATase_6"/>
    <property type="match status" value="1"/>
</dbReference>
<dbReference type="GO" id="GO:0004044">
    <property type="term" value="F:amidophosphoribosyltransferase activity"/>
    <property type="evidence" value="ECO:0007669"/>
    <property type="project" value="UniProtKB-EC"/>
</dbReference>
<dbReference type="InterPro" id="IPR000836">
    <property type="entry name" value="PRTase_dom"/>
</dbReference>
<proteinExistence type="inferred from homology"/>
<dbReference type="PIRSF" id="PIRSF000485">
    <property type="entry name" value="Amd_phspho_trans"/>
    <property type="match status" value="1"/>
</dbReference>
<name>A0A8H4UJ28_9HYPO</name>
<evidence type="ECO:0000259" key="11">
    <source>
        <dbReference type="PROSITE" id="PS51278"/>
    </source>
</evidence>
<evidence type="ECO:0000313" key="13">
    <source>
        <dbReference type="Proteomes" id="UP000635477"/>
    </source>
</evidence>
<evidence type="ECO:0000256" key="7">
    <source>
        <dbReference type="ARBA" id="ARBA00022962"/>
    </source>
</evidence>
<dbReference type="GO" id="GO:0046872">
    <property type="term" value="F:metal ion binding"/>
    <property type="evidence" value="ECO:0007669"/>
    <property type="project" value="UniProtKB-KW"/>
</dbReference>
<evidence type="ECO:0000256" key="9">
    <source>
        <dbReference type="PIRSR" id="PIRSR000485-1"/>
    </source>
</evidence>
<dbReference type="InterPro" id="IPR029055">
    <property type="entry name" value="Ntn_hydrolases_N"/>
</dbReference>
<dbReference type="PROSITE" id="PS51278">
    <property type="entry name" value="GATASE_TYPE_2"/>
    <property type="match status" value="1"/>
</dbReference>
<feature type="domain" description="Glutamine amidotransferase type-2" evidence="11">
    <location>
        <begin position="2"/>
        <end position="246"/>
    </location>
</feature>
<dbReference type="OrthoDB" id="191723at2759"/>
<dbReference type="AlphaFoldDB" id="A0A8H4UJ28"/>
<organism evidence="12 13">
    <name type="scientific">Fusarium zealandicum</name>
    <dbReference type="NCBI Taxonomy" id="1053134"/>
    <lineage>
        <taxon>Eukaryota</taxon>
        <taxon>Fungi</taxon>
        <taxon>Dikarya</taxon>
        <taxon>Ascomycota</taxon>
        <taxon>Pezizomycotina</taxon>
        <taxon>Sordariomycetes</taxon>
        <taxon>Hypocreomycetidae</taxon>
        <taxon>Hypocreales</taxon>
        <taxon>Nectriaceae</taxon>
        <taxon>Fusarium</taxon>
        <taxon>Fusarium staphyleae species complex</taxon>
    </lineage>
</organism>
<dbReference type="InterPro" id="IPR029057">
    <property type="entry name" value="PRTase-like"/>
</dbReference>
<evidence type="ECO:0000256" key="10">
    <source>
        <dbReference type="PIRSR" id="PIRSR000485-2"/>
    </source>
</evidence>
<evidence type="ECO:0000256" key="2">
    <source>
        <dbReference type="ARBA" id="ARBA00010138"/>
    </source>
</evidence>
<feature type="binding site" evidence="10">
    <location>
        <position position="382"/>
    </location>
    <ligand>
        <name>Mg(2+)</name>
        <dbReference type="ChEBI" id="CHEBI:18420"/>
    </ligand>
</feature>
<comment type="caution">
    <text evidence="12">The sequence shown here is derived from an EMBL/GenBank/DDBJ whole genome shotgun (WGS) entry which is preliminary data.</text>
</comment>
<keyword evidence="10" id="KW-0460">Magnesium</keyword>
<dbReference type="PANTHER" id="PTHR11907">
    <property type="entry name" value="AMIDOPHOSPHORIBOSYLTRANSFERASE"/>
    <property type="match status" value="1"/>
</dbReference>
<dbReference type="InterPro" id="IPR017932">
    <property type="entry name" value="GATase_2_dom"/>
</dbReference>
<keyword evidence="10" id="KW-0479">Metal-binding</keyword>
<dbReference type="InterPro" id="IPR035584">
    <property type="entry name" value="PurF_N"/>
</dbReference>
<protein>
    <recommendedName>
        <fullName evidence="3 8">Amidophosphoribosyltransferase</fullName>
        <shortName evidence="8">ATase</shortName>
        <ecNumber evidence="3 8">2.4.2.14</ecNumber>
    </recommendedName>
    <alternativeName>
        <fullName evidence="8">Glutamine phosphoribosylpyrophosphate amidotransferase</fullName>
    </alternativeName>
</protein>
<evidence type="ECO:0000256" key="5">
    <source>
        <dbReference type="ARBA" id="ARBA00022679"/>
    </source>
</evidence>
<feature type="binding site" evidence="10">
    <location>
        <position position="381"/>
    </location>
    <ligand>
        <name>Mg(2+)</name>
        <dbReference type="ChEBI" id="CHEBI:18420"/>
    </ligand>
</feature>
<evidence type="ECO:0000256" key="3">
    <source>
        <dbReference type="ARBA" id="ARBA00011941"/>
    </source>
</evidence>
<keyword evidence="4 8" id="KW-0328">Glycosyltransferase</keyword>
<comment type="cofactor">
    <cofactor evidence="10">
        <name>Mg(2+)</name>
        <dbReference type="ChEBI" id="CHEBI:18420"/>
    </cofactor>
    <text evidence="10">Binds 1 Mg(2+) ion per subunit.</text>
</comment>
<keyword evidence="6 8" id="KW-0658">Purine biosynthesis</keyword>
<dbReference type="InterPro" id="IPR005854">
    <property type="entry name" value="PurF"/>
</dbReference>
<feature type="active site" description="Nucleophile" evidence="9">
    <location>
        <position position="2"/>
    </location>
</feature>
<dbReference type="HAMAP" id="MF_01931">
    <property type="entry name" value="PurF"/>
    <property type="match status" value="1"/>
</dbReference>
<evidence type="ECO:0000313" key="12">
    <source>
        <dbReference type="EMBL" id="KAF4977301.1"/>
    </source>
</evidence>